<name>A0ABN5AFP3_9BACI</name>
<sequence>MERENYVSLWIGSIQTVDTLNKYVELPYDEEEGDFLPSPFLRDFEIDIDDLDEDFIEKVAHDHNKEFLYQLIGGCSYEEMILSRFEANQGKQLPKNINAAILLYNFDYEGKRNEIVNKGYTFTFVGSVSYV</sequence>
<gene>
    <name evidence="1" type="ORF">S101395_02984</name>
</gene>
<evidence type="ECO:0000313" key="2">
    <source>
        <dbReference type="Proteomes" id="UP000196877"/>
    </source>
</evidence>
<accession>A0ABN5AFP3</accession>
<dbReference type="EMBL" id="CP021920">
    <property type="protein sequence ID" value="ASB89491.1"/>
    <property type="molecule type" value="Genomic_DNA"/>
</dbReference>
<proteinExistence type="predicted"/>
<evidence type="ECO:0008006" key="3">
    <source>
        <dbReference type="Google" id="ProtNLM"/>
    </source>
</evidence>
<keyword evidence="2" id="KW-1185">Reference proteome</keyword>
<reference evidence="1 2" key="1">
    <citation type="submission" date="2017-06" db="EMBL/GenBank/DDBJ databases">
        <title>Genome sequence of Bacillus sonorensis strain SRCM101395.</title>
        <authorList>
            <person name="Cho S.H."/>
        </authorList>
    </citation>
    <scope>NUCLEOTIDE SEQUENCE [LARGE SCALE GENOMIC DNA]</scope>
    <source>
        <strain evidence="1 2">SRCM101395</strain>
    </source>
</reference>
<protein>
    <recommendedName>
        <fullName evidence="3">Immunity protein 22</fullName>
    </recommendedName>
</protein>
<dbReference type="Proteomes" id="UP000196877">
    <property type="component" value="Chromosome"/>
</dbReference>
<dbReference type="GeneID" id="92853077"/>
<dbReference type="InterPro" id="IPR025560">
    <property type="entry name" value="Imm22"/>
</dbReference>
<dbReference type="Pfam" id="PF14112">
    <property type="entry name" value="DUF4284"/>
    <property type="match status" value="1"/>
</dbReference>
<organism evidence="1 2">
    <name type="scientific">Bacillus sonorensis</name>
    <dbReference type="NCBI Taxonomy" id="119858"/>
    <lineage>
        <taxon>Bacteria</taxon>
        <taxon>Bacillati</taxon>
        <taxon>Bacillota</taxon>
        <taxon>Bacilli</taxon>
        <taxon>Bacillales</taxon>
        <taxon>Bacillaceae</taxon>
        <taxon>Bacillus</taxon>
    </lineage>
</organism>
<evidence type="ECO:0000313" key="1">
    <source>
        <dbReference type="EMBL" id="ASB89491.1"/>
    </source>
</evidence>
<dbReference type="RefSeq" id="WP_006638046.1">
    <property type="nucleotide sequence ID" value="NZ_BORD01000004.1"/>
</dbReference>